<dbReference type="InterPro" id="IPR012337">
    <property type="entry name" value="RNaseH-like_sf"/>
</dbReference>
<dbReference type="PROSITE" id="PS50876">
    <property type="entry name" value="ZF_INTEGRASE"/>
    <property type="match status" value="1"/>
</dbReference>
<evidence type="ECO:0000256" key="8">
    <source>
        <dbReference type="ARBA" id="ARBA00022918"/>
    </source>
</evidence>
<keyword evidence="7" id="KW-0378">Hydrolase</keyword>
<name>A0A7K8MQR8_9CORV</name>
<dbReference type="SUPFAM" id="SSF46919">
    <property type="entry name" value="N-terminal Zn binding domain of HIV integrase"/>
    <property type="match status" value="1"/>
</dbReference>
<dbReference type="InterPro" id="IPR002156">
    <property type="entry name" value="RNaseH_domain"/>
</dbReference>
<evidence type="ECO:0000259" key="10">
    <source>
        <dbReference type="PROSITE" id="PS50876"/>
    </source>
</evidence>
<dbReference type="GO" id="GO:0003964">
    <property type="term" value="F:RNA-directed DNA polymerase activity"/>
    <property type="evidence" value="ECO:0007669"/>
    <property type="project" value="UniProtKB-KW"/>
</dbReference>
<keyword evidence="9" id="KW-0863">Zinc-finger</keyword>
<dbReference type="GO" id="GO:0004523">
    <property type="term" value="F:RNA-DNA hybrid ribonuclease activity"/>
    <property type="evidence" value="ECO:0007669"/>
    <property type="project" value="InterPro"/>
</dbReference>
<proteinExistence type="predicted"/>
<evidence type="ECO:0000256" key="5">
    <source>
        <dbReference type="ARBA" id="ARBA00022723"/>
    </source>
</evidence>
<dbReference type="Gene3D" id="3.30.420.10">
    <property type="entry name" value="Ribonuclease H-like superfamily/Ribonuclease H"/>
    <property type="match status" value="2"/>
</dbReference>
<feature type="domain" description="Integrase catalytic" evidence="12">
    <location>
        <begin position="161"/>
        <end position="286"/>
    </location>
</feature>
<dbReference type="PANTHER" id="PTHR41694:SF3">
    <property type="entry name" value="RNA-DIRECTED DNA POLYMERASE-RELATED"/>
    <property type="match status" value="1"/>
</dbReference>
<keyword evidence="9" id="KW-0862">Zinc</keyword>
<dbReference type="EMBL" id="VWYY01003375">
    <property type="protein sequence ID" value="NXE43797.1"/>
    <property type="molecule type" value="Genomic_DNA"/>
</dbReference>
<keyword evidence="4" id="KW-0540">Nuclease</keyword>
<dbReference type="InterPro" id="IPR001584">
    <property type="entry name" value="Integrase_cat-core"/>
</dbReference>
<feature type="domain" description="RNase H type-1" evidence="11">
    <location>
        <begin position="1"/>
        <end position="107"/>
    </location>
</feature>
<feature type="non-terminal residue" evidence="13">
    <location>
        <position position="1"/>
    </location>
</feature>
<keyword evidence="6" id="KW-0255">Endonuclease</keyword>
<evidence type="ECO:0000313" key="13">
    <source>
        <dbReference type="EMBL" id="NXE43797.1"/>
    </source>
</evidence>
<dbReference type="Proteomes" id="UP000547721">
    <property type="component" value="Unassembled WGS sequence"/>
</dbReference>
<evidence type="ECO:0000259" key="11">
    <source>
        <dbReference type="PROSITE" id="PS50879"/>
    </source>
</evidence>
<dbReference type="Gene3D" id="1.10.10.200">
    <property type="match status" value="1"/>
</dbReference>
<keyword evidence="5" id="KW-0479">Metal-binding</keyword>
<keyword evidence="14" id="KW-1185">Reference proteome</keyword>
<evidence type="ECO:0000256" key="3">
    <source>
        <dbReference type="ARBA" id="ARBA00022695"/>
    </source>
</evidence>
<evidence type="ECO:0000313" key="14">
    <source>
        <dbReference type="Proteomes" id="UP000547721"/>
    </source>
</evidence>
<dbReference type="Pfam" id="PF00665">
    <property type="entry name" value="rve"/>
    <property type="match status" value="1"/>
</dbReference>
<dbReference type="InterPro" id="IPR003308">
    <property type="entry name" value="Integrase_Zn-bd_dom_N"/>
</dbReference>
<feature type="non-terminal residue" evidence="13">
    <location>
        <position position="286"/>
    </location>
</feature>
<dbReference type="PROSITE" id="PS50994">
    <property type="entry name" value="INTEGRASE"/>
    <property type="match status" value="1"/>
</dbReference>
<evidence type="ECO:0000256" key="7">
    <source>
        <dbReference type="ARBA" id="ARBA00022801"/>
    </source>
</evidence>
<dbReference type="InterPro" id="IPR017856">
    <property type="entry name" value="Integrase-like_N"/>
</dbReference>
<dbReference type="SUPFAM" id="SSF53098">
    <property type="entry name" value="Ribonuclease H-like"/>
    <property type="match status" value="2"/>
</dbReference>
<gene>
    <name evidence="13" type="primary">Hervk_2</name>
    <name evidence="13" type="ORF">PTILEU_R04940</name>
</gene>
<evidence type="ECO:0000256" key="6">
    <source>
        <dbReference type="ARBA" id="ARBA00022759"/>
    </source>
</evidence>
<reference evidence="13 14" key="1">
    <citation type="submission" date="2019-09" db="EMBL/GenBank/DDBJ databases">
        <title>Bird 10,000 Genomes (B10K) Project - Family phase.</title>
        <authorList>
            <person name="Zhang G."/>
        </authorList>
    </citation>
    <scope>NUCLEOTIDE SEQUENCE [LARGE SCALE GENOMIC DNA]</scope>
    <source>
        <strain evidence="13">B10K-CU-031-17</strain>
        <tissue evidence="13">Muscle</tissue>
    </source>
</reference>
<dbReference type="PROSITE" id="PS50879">
    <property type="entry name" value="RNASE_H_1"/>
    <property type="match status" value="1"/>
</dbReference>
<keyword evidence="2" id="KW-0808">Transferase</keyword>
<evidence type="ECO:0000256" key="9">
    <source>
        <dbReference type="PROSITE-ProRule" id="PRU00450"/>
    </source>
</evidence>
<sequence>EGSTQVVELAAVVRAFQLFQEPFNLVTDSAYVANIVKRIEGSVLKDLKRTPGSINDSPYRYLTCLYTIVQNRTNQYFVSHIRAHSSLPGFLTEGNSRADKLTVTIVNTLPNIFEQAKLSHAFFHQNAQALMRMFHLSKDQAETIIYTCPDCQLVQPPVSTRAVNPRGLQSLQLRQTDVTKYPSFGKYKNIHLSVDTFSNAVFASVHTGETAKHLCQHFLQAFASLGVPQEIKTDNGPAYTAQKVATFLMNWGVRHTFGIPYSPTSQAIVERTHHSLKRILDQQKCD</sequence>
<dbReference type="AlphaFoldDB" id="A0A7K8MQR8"/>
<dbReference type="Pfam" id="PF00075">
    <property type="entry name" value="RNase_H"/>
    <property type="match status" value="1"/>
</dbReference>
<evidence type="ECO:0000259" key="12">
    <source>
        <dbReference type="PROSITE" id="PS50994"/>
    </source>
</evidence>
<dbReference type="Pfam" id="PF02022">
    <property type="entry name" value="Integrase_Zn"/>
    <property type="match status" value="1"/>
</dbReference>
<dbReference type="GO" id="GO:0008270">
    <property type="term" value="F:zinc ion binding"/>
    <property type="evidence" value="ECO:0007669"/>
    <property type="project" value="UniProtKB-KW"/>
</dbReference>
<dbReference type="GO" id="GO:0015074">
    <property type="term" value="P:DNA integration"/>
    <property type="evidence" value="ECO:0007669"/>
    <property type="project" value="InterPro"/>
</dbReference>
<dbReference type="GO" id="GO:0035613">
    <property type="term" value="F:RNA stem-loop binding"/>
    <property type="evidence" value="ECO:0007669"/>
    <property type="project" value="TreeGrafter"/>
</dbReference>
<keyword evidence="8" id="KW-0695">RNA-directed DNA polymerase</keyword>
<dbReference type="InterPro" id="IPR036397">
    <property type="entry name" value="RNaseH_sf"/>
</dbReference>
<evidence type="ECO:0000256" key="1">
    <source>
        <dbReference type="ARBA" id="ARBA00012493"/>
    </source>
</evidence>
<comment type="caution">
    <text evidence="13">The sequence shown here is derived from an EMBL/GenBank/DDBJ whole genome shotgun (WGS) entry which is preliminary data.</text>
</comment>
<organism evidence="13 14">
    <name type="scientific">Ptilorrhoa leucosticta</name>
    <dbReference type="NCBI Taxonomy" id="449384"/>
    <lineage>
        <taxon>Eukaryota</taxon>
        <taxon>Metazoa</taxon>
        <taxon>Chordata</taxon>
        <taxon>Craniata</taxon>
        <taxon>Vertebrata</taxon>
        <taxon>Euteleostomi</taxon>
        <taxon>Archelosauria</taxon>
        <taxon>Archosauria</taxon>
        <taxon>Dinosauria</taxon>
        <taxon>Saurischia</taxon>
        <taxon>Theropoda</taxon>
        <taxon>Coelurosauria</taxon>
        <taxon>Aves</taxon>
        <taxon>Neognathae</taxon>
        <taxon>Neoaves</taxon>
        <taxon>Telluraves</taxon>
        <taxon>Australaves</taxon>
        <taxon>Passeriformes</taxon>
        <taxon>Corvoidea</taxon>
        <taxon>Cinclosomatidae</taxon>
        <taxon>Ptilorrhoa</taxon>
    </lineage>
</organism>
<accession>A0A7K8MQR8</accession>
<evidence type="ECO:0000256" key="2">
    <source>
        <dbReference type="ARBA" id="ARBA00022679"/>
    </source>
</evidence>
<protein>
    <recommendedName>
        <fullName evidence="1">RNA-directed DNA polymerase</fullName>
        <ecNumber evidence="1">2.7.7.49</ecNumber>
    </recommendedName>
</protein>
<dbReference type="EC" id="2.7.7.49" evidence="1"/>
<evidence type="ECO:0000256" key="4">
    <source>
        <dbReference type="ARBA" id="ARBA00022722"/>
    </source>
</evidence>
<feature type="domain" description="Integrase-type" evidence="10">
    <location>
        <begin position="111"/>
        <end position="152"/>
    </location>
</feature>
<keyword evidence="3" id="KW-0548">Nucleotidyltransferase</keyword>
<dbReference type="PANTHER" id="PTHR41694">
    <property type="entry name" value="ENDOGENOUS RETROVIRUS GROUP K MEMBER POL PROTEIN"/>
    <property type="match status" value="1"/>
</dbReference>